<accession>A0ABP1CNL3</accession>
<feature type="region of interest" description="Disordered" evidence="2">
    <location>
        <begin position="373"/>
        <end position="432"/>
    </location>
</feature>
<feature type="compositionally biased region" description="Polar residues" evidence="2">
    <location>
        <begin position="404"/>
        <end position="418"/>
    </location>
</feature>
<feature type="region of interest" description="Disordered" evidence="2">
    <location>
        <begin position="1"/>
        <end position="359"/>
    </location>
</feature>
<gene>
    <name evidence="3" type="ORF">GFSPODELE1_LOCUS1112</name>
</gene>
<evidence type="ECO:0000313" key="3">
    <source>
        <dbReference type="EMBL" id="CAL1696254.1"/>
    </source>
</evidence>
<feature type="coiled-coil region" evidence="1">
    <location>
        <begin position="594"/>
        <end position="621"/>
    </location>
</feature>
<name>A0ABP1CNL3_9APHY</name>
<keyword evidence="4" id="KW-1185">Reference proteome</keyword>
<feature type="compositionally biased region" description="Low complexity" evidence="2">
    <location>
        <begin position="221"/>
        <end position="275"/>
    </location>
</feature>
<organism evidence="3 4">
    <name type="scientific">Somion occarium</name>
    <dbReference type="NCBI Taxonomy" id="3059160"/>
    <lineage>
        <taxon>Eukaryota</taxon>
        <taxon>Fungi</taxon>
        <taxon>Dikarya</taxon>
        <taxon>Basidiomycota</taxon>
        <taxon>Agaricomycotina</taxon>
        <taxon>Agaricomycetes</taxon>
        <taxon>Polyporales</taxon>
        <taxon>Cerrenaceae</taxon>
        <taxon>Somion</taxon>
    </lineage>
</organism>
<feature type="compositionally biased region" description="Basic and acidic residues" evidence="2">
    <location>
        <begin position="31"/>
        <end position="51"/>
    </location>
</feature>
<reference evidence="4" key="1">
    <citation type="submission" date="2024-04" db="EMBL/GenBank/DDBJ databases">
        <authorList>
            <person name="Shaw F."/>
            <person name="Minotto A."/>
        </authorList>
    </citation>
    <scope>NUCLEOTIDE SEQUENCE [LARGE SCALE GENOMIC DNA]</scope>
</reference>
<evidence type="ECO:0000256" key="1">
    <source>
        <dbReference type="SAM" id="Coils"/>
    </source>
</evidence>
<protein>
    <submittedName>
        <fullName evidence="3">Uncharacterized protein</fullName>
    </submittedName>
</protein>
<evidence type="ECO:0000256" key="2">
    <source>
        <dbReference type="SAM" id="MobiDB-lite"/>
    </source>
</evidence>
<keyword evidence="1" id="KW-0175">Coiled coil</keyword>
<proteinExistence type="predicted"/>
<dbReference type="Proteomes" id="UP001497453">
    <property type="component" value="Chromosome 1"/>
</dbReference>
<dbReference type="EMBL" id="OZ037944">
    <property type="protein sequence ID" value="CAL1696254.1"/>
    <property type="molecule type" value="Genomic_DNA"/>
</dbReference>
<feature type="compositionally biased region" description="Basic and acidic residues" evidence="2">
    <location>
        <begin position="138"/>
        <end position="147"/>
    </location>
</feature>
<feature type="compositionally biased region" description="Polar residues" evidence="2">
    <location>
        <begin position="14"/>
        <end position="25"/>
    </location>
</feature>
<sequence>MSAEVGSKPKMAPRSSSIKQFSSFLTGVMHSDSKEGEKEKKDVKKTKDSVSRRTSLAPRPSLDRQVGGKADKDITPENKTITKASRRLSGLPKPGHASSDEKSSSSAMSPKLTITRASSLRPKPRVSGSALPKPKYRPKSELIEPKKPPSPVRTGTRRRLSSSDDEGDDDNDKPKPPLLHLDISSLTDKRGRPISPMPHRNALKVNVTLNTRPVTPEMKGKSSSPVPKTSPSRNQTSASKIAKTSKTSATVPSRTTAPRPPSSTSSNGTARTPRTPKTPPSVRNIFGPSSGSNKANNVLTGSPLRTVAHASQLPDSPLGRISSAKKAQQSSPSPSPSPSSRSTPTPMIYTEGASMDSIDMDSMDANDVEFLLGEGVSPTKPTPAIPRLLRTLPPDEEDDEPHTPSRSTFLPARSQLSYLSPAPPTSESSPFLRPKARQIGNERGSILSWEQLALHNKSLGTEDIGHMLSDIPAPFRSGAISPALSSLPDIPESPTLSTLPSPTGYGSISQVLLPDVTPSPAPHNSHRFEQMAAGPEIAAADSAIVTLMRLQLASIENIAKERLMTIQSLENQLYSTKQASIRDVEELSTHVSVLEEQVRANLQAEEQRAAYTAQLEAQLADVRTSTEQAVSEAEQKACEEAAAARKAALDTQRLKWEFCSAAERHVQSWKTAKDDITAEVEHYIDTRETLDVLRQQLDSIYRQQELRLCSS</sequence>
<feature type="compositionally biased region" description="Low complexity" evidence="2">
    <location>
        <begin position="322"/>
        <end position="346"/>
    </location>
</feature>
<feature type="compositionally biased region" description="Polar residues" evidence="2">
    <location>
        <begin position="287"/>
        <end position="300"/>
    </location>
</feature>
<evidence type="ECO:0000313" key="4">
    <source>
        <dbReference type="Proteomes" id="UP001497453"/>
    </source>
</evidence>